<sequence>MKIEEILLHVYDLQFQDTTPDGSHNMFCLRGRNLSEPSSPKTSTQPVFTIGSCSKAASTACMDSDSMYDRGSNAPDLDHRVTAAADLPCSSTQNIVPVFFHPMCSQAHLYLYAVVPYLDHRVTAATYLACSSTQNIVPNIVPVFLHPMCSQAHLYLYAVASYLDHRVTAAADLQCSSTQHVAPVPGTVEKLDPGQELCHTVPQDGSDNLAAEPYLPEDTPRHLIRVELRASGQSEETAWTSVARRLYDSPHGFKSVLKIQSSEIQDRLKKGFRALLIFVDKKEGGGRRNNTYVRQGEEQDWRSHPKWTHRIGKGELEEVNPHLHGGRVENHLGKTTPVHPTGIRTSIFPSSEVELNTTSALANYATEAGYEPVSHSMGHSGQPVPLGFPVVPEE</sequence>
<dbReference type="EMBL" id="OC001694">
    <property type="protein sequence ID" value="CAD7260470.1"/>
    <property type="molecule type" value="Genomic_DNA"/>
</dbReference>
<reference evidence="2" key="1">
    <citation type="submission" date="2020-11" db="EMBL/GenBank/DDBJ databases">
        <authorList>
            <person name="Tran Van P."/>
        </authorList>
    </citation>
    <scope>NUCLEOTIDE SEQUENCE</scope>
</reference>
<protein>
    <submittedName>
        <fullName evidence="2">Uncharacterized protein</fullName>
    </submittedName>
</protein>
<feature type="region of interest" description="Disordered" evidence="1">
    <location>
        <begin position="373"/>
        <end position="394"/>
    </location>
</feature>
<proteinExistence type="predicted"/>
<dbReference type="AlphaFoldDB" id="A0A7R9ATS5"/>
<accession>A0A7R9ATS5</accession>
<gene>
    <name evidence="2" type="ORF">TSIB3V08_LOCUS4651</name>
</gene>
<evidence type="ECO:0000313" key="2">
    <source>
        <dbReference type="EMBL" id="CAD7260470.1"/>
    </source>
</evidence>
<evidence type="ECO:0000256" key="1">
    <source>
        <dbReference type="SAM" id="MobiDB-lite"/>
    </source>
</evidence>
<organism evidence="2">
    <name type="scientific">Timema shepardi</name>
    <name type="common">Walking stick</name>
    <dbReference type="NCBI Taxonomy" id="629360"/>
    <lineage>
        <taxon>Eukaryota</taxon>
        <taxon>Metazoa</taxon>
        <taxon>Ecdysozoa</taxon>
        <taxon>Arthropoda</taxon>
        <taxon>Hexapoda</taxon>
        <taxon>Insecta</taxon>
        <taxon>Pterygota</taxon>
        <taxon>Neoptera</taxon>
        <taxon>Polyneoptera</taxon>
        <taxon>Phasmatodea</taxon>
        <taxon>Timematodea</taxon>
        <taxon>Timematoidea</taxon>
        <taxon>Timematidae</taxon>
        <taxon>Timema</taxon>
    </lineage>
</organism>
<name>A0A7R9ATS5_TIMSH</name>